<evidence type="ECO:0000256" key="4">
    <source>
        <dbReference type="ARBA" id="ARBA00022755"/>
    </source>
</evidence>
<dbReference type="AlphaFoldDB" id="A0A379YTZ2"/>
<keyword evidence="1 7" id="KW-0436">Ligase</keyword>
<dbReference type="PROSITE" id="PS51273">
    <property type="entry name" value="GATASE_TYPE_1"/>
    <property type="match status" value="1"/>
</dbReference>
<evidence type="ECO:0000313" key="7">
    <source>
        <dbReference type="EMBL" id="SUI50102.1"/>
    </source>
</evidence>
<proteinExistence type="predicted"/>
<dbReference type="PRINTS" id="PR00099">
    <property type="entry name" value="CPSGATASE"/>
</dbReference>
<dbReference type="SUPFAM" id="SSF52317">
    <property type="entry name" value="Class I glutamine amidotransferase-like"/>
    <property type="match status" value="1"/>
</dbReference>
<evidence type="ECO:0000256" key="2">
    <source>
        <dbReference type="ARBA" id="ARBA00022741"/>
    </source>
</evidence>
<feature type="domain" description="Glutamine amidotransferase" evidence="6">
    <location>
        <begin position="11"/>
        <end position="118"/>
    </location>
</feature>
<dbReference type="PANTHER" id="PTHR11922:SF2">
    <property type="entry name" value="GMP SYNTHASE [GLUTAMINE-HYDROLYZING]"/>
    <property type="match status" value="1"/>
</dbReference>
<protein>
    <submittedName>
        <fullName evidence="7">GMP synthase [glutamine-hydrolyzing]</fullName>
        <ecNumber evidence="7">6.3.5.2</ecNumber>
    </submittedName>
</protein>
<dbReference type="InterPro" id="IPR017926">
    <property type="entry name" value="GATASE"/>
</dbReference>
<keyword evidence="4" id="KW-0658">Purine biosynthesis</keyword>
<dbReference type="InterPro" id="IPR029062">
    <property type="entry name" value="Class_I_gatase-like"/>
</dbReference>
<evidence type="ECO:0000259" key="6">
    <source>
        <dbReference type="Pfam" id="PF00117"/>
    </source>
</evidence>
<dbReference type="GO" id="GO:0005829">
    <property type="term" value="C:cytosol"/>
    <property type="evidence" value="ECO:0007669"/>
    <property type="project" value="TreeGrafter"/>
</dbReference>
<dbReference type="GO" id="GO:0003921">
    <property type="term" value="F:GMP synthase activity"/>
    <property type="evidence" value="ECO:0007669"/>
    <property type="project" value="TreeGrafter"/>
</dbReference>
<organism evidence="7 8">
    <name type="scientific">Serratia marcescens</name>
    <dbReference type="NCBI Taxonomy" id="615"/>
    <lineage>
        <taxon>Bacteria</taxon>
        <taxon>Pseudomonadati</taxon>
        <taxon>Pseudomonadota</taxon>
        <taxon>Gammaproteobacteria</taxon>
        <taxon>Enterobacterales</taxon>
        <taxon>Yersiniaceae</taxon>
        <taxon>Serratia</taxon>
    </lineage>
</organism>
<dbReference type="PANTHER" id="PTHR11922">
    <property type="entry name" value="GMP SYNTHASE-RELATED"/>
    <property type="match status" value="1"/>
</dbReference>
<dbReference type="GO" id="GO:0005524">
    <property type="term" value="F:ATP binding"/>
    <property type="evidence" value="ECO:0007669"/>
    <property type="project" value="UniProtKB-KW"/>
</dbReference>
<evidence type="ECO:0000256" key="3">
    <source>
        <dbReference type="ARBA" id="ARBA00022749"/>
    </source>
</evidence>
<keyword evidence="2" id="KW-0547">Nucleotide-binding</keyword>
<keyword evidence="3" id="KW-0332">GMP biosynthesis</keyword>
<reference evidence="7 8" key="1">
    <citation type="submission" date="2018-06" db="EMBL/GenBank/DDBJ databases">
        <authorList>
            <consortium name="Pathogen Informatics"/>
            <person name="Doyle S."/>
        </authorList>
    </citation>
    <scope>NUCLEOTIDE SEQUENCE [LARGE SCALE GENOMIC DNA]</scope>
    <source>
        <strain evidence="7 8">NCTC10211</strain>
    </source>
</reference>
<sequence length="141" mass="15434">MTQNIHKHRILILDFGSQYTQLVARRVREIGVYCELWAWDVSEAQIREFNPSGIILSGGPESTTEAGSPRAPDYVFNAGVPVLGVCYGMQTMAMQLGGHVQGSNETRVRLRAGGKSSMRARCCATSKTPSARPANRCWTCG</sequence>
<evidence type="ECO:0000256" key="5">
    <source>
        <dbReference type="ARBA" id="ARBA00022840"/>
    </source>
</evidence>
<name>A0A379YTZ2_SERMA</name>
<accession>A0A379YTZ2</accession>
<dbReference type="EC" id="6.3.5.2" evidence="7"/>
<evidence type="ECO:0000256" key="1">
    <source>
        <dbReference type="ARBA" id="ARBA00022598"/>
    </source>
</evidence>
<dbReference type="EMBL" id="UGYK01000002">
    <property type="protein sequence ID" value="SUI50102.1"/>
    <property type="molecule type" value="Genomic_DNA"/>
</dbReference>
<dbReference type="Pfam" id="PF00117">
    <property type="entry name" value="GATase"/>
    <property type="match status" value="1"/>
</dbReference>
<dbReference type="Gene3D" id="3.40.50.880">
    <property type="match status" value="1"/>
</dbReference>
<gene>
    <name evidence="7" type="primary">guaA_1</name>
    <name evidence="7" type="ORF">NCTC10211_02497</name>
</gene>
<keyword evidence="5" id="KW-0067">ATP-binding</keyword>
<evidence type="ECO:0000313" key="8">
    <source>
        <dbReference type="Proteomes" id="UP000254765"/>
    </source>
</evidence>
<dbReference type="Proteomes" id="UP000254765">
    <property type="component" value="Unassembled WGS sequence"/>
</dbReference>